<evidence type="ECO:0000313" key="3">
    <source>
        <dbReference type="EMBL" id="MCI88723.1"/>
    </source>
</evidence>
<dbReference type="PROSITE" id="PS51375">
    <property type="entry name" value="PPR"/>
    <property type="match status" value="1"/>
</dbReference>
<keyword evidence="1" id="KW-0677">Repeat</keyword>
<feature type="repeat" description="PPR" evidence="2">
    <location>
        <begin position="5"/>
        <end position="39"/>
    </location>
</feature>
<dbReference type="EMBL" id="LXQA011200665">
    <property type="protein sequence ID" value="MCI88723.1"/>
    <property type="molecule type" value="Genomic_DNA"/>
</dbReference>
<evidence type="ECO:0000313" key="4">
    <source>
        <dbReference type="Proteomes" id="UP000265520"/>
    </source>
</evidence>
<evidence type="ECO:0000256" key="1">
    <source>
        <dbReference type="ARBA" id="ARBA00022737"/>
    </source>
</evidence>
<name>A0A392VML6_9FABA</name>
<dbReference type="Proteomes" id="UP000265520">
    <property type="component" value="Unassembled WGS sequence"/>
</dbReference>
<keyword evidence="4" id="KW-1185">Reference proteome</keyword>
<feature type="non-terminal residue" evidence="3">
    <location>
        <position position="43"/>
    </location>
</feature>
<dbReference type="Gene3D" id="1.25.40.10">
    <property type="entry name" value="Tetratricopeptide repeat domain"/>
    <property type="match status" value="1"/>
</dbReference>
<organism evidence="3 4">
    <name type="scientific">Trifolium medium</name>
    <dbReference type="NCBI Taxonomy" id="97028"/>
    <lineage>
        <taxon>Eukaryota</taxon>
        <taxon>Viridiplantae</taxon>
        <taxon>Streptophyta</taxon>
        <taxon>Embryophyta</taxon>
        <taxon>Tracheophyta</taxon>
        <taxon>Spermatophyta</taxon>
        <taxon>Magnoliopsida</taxon>
        <taxon>eudicotyledons</taxon>
        <taxon>Gunneridae</taxon>
        <taxon>Pentapetalae</taxon>
        <taxon>rosids</taxon>
        <taxon>fabids</taxon>
        <taxon>Fabales</taxon>
        <taxon>Fabaceae</taxon>
        <taxon>Papilionoideae</taxon>
        <taxon>50 kb inversion clade</taxon>
        <taxon>NPAAA clade</taxon>
        <taxon>Hologalegina</taxon>
        <taxon>IRL clade</taxon>
        <taxon>Trifolieae</taxon>
        <taxon>Trifolium</taxon>
    </lineage>
</organism>
<dbReference type="InterPro" id="IPR002885">
    <property type="entry name" value="PPR_rpt"/>
</dbReference>
<dbReference type="AlphaFoldDB" id="A0A392VML6"/>
<proteinExistence type="predicted"/>
<dbReference type="NCBIfam" id="TIGR00756">
    <property type="entry name" value="PPR"/>
    <property type="match status" value="1"/>
</dbReference>
<accession>A0A392VML6</accession>
<protein>
    <submittedName>
        <fullName evidence="3">Pentatricopeptide repeat-containing protein</fullName>
    </submittedName>
</protein>
<sequence>MNVRDIITWTEMVKAYMEFSYVDLALKMFDGMPEKNCVTYNAL</sequence>
<evidence type="ECO:0000256" key="2">
    <source>
        <dbReference type="PROSITE-ProRule" id="PRU00708"/>
    </source>
</evidence>
<reference evidence="3 4" key="1">
    <citation type="journal article" date="2018" name="Front. Plant Sci.">
        <title>Red Clover (Trifolium pratense) and Zigzag Clover (T. medium) - A Picture of Genomic Similarities and Differences.</title>
        <authorList>
            <person name="Dluhosova J."/>
            <person name="Istvanek J."/>
            <person name="Nedelnik J."/>
            <person name="Repkova J."/>
        </authorList>
    </citation>
    <scope>NUCLEOTIDE SEQUENCE [LARGE SCALE GENOMIC DNA]</scope>
    <source>
        <strain evidence="4">cv. 10/8</strain>
        <tissue evidence="3">Leaf</tissue>
    </source>
</reference>
<dbReference type="InterPro" id="IPR011990">
    <property type="entry name" value="TPR-like_helical_dom_sf"/>
</dbReference>
<comment type="caution">
    <text evidence="3">The sequence shown here is derived from an EMBL/GenBank/DDBJ whole genome shotgun (WGS) entry which is preliminary data.</text>
</comment>